<proteinExistence type="predicted"/>
<evidence type="ECO:0000313" key="2">
    <source>
        <dbReference type="Proteomes" id="UP000701341"/>
    </source>
</evidence>
<keyword evidence="2" id="KW-1185">Reference proteome</keyword>
<protein>
    <submittedName>
        <fullName evidence="1">Uncharacterized protein</fullName>
    </submittedName>
</protein>
<dbReference type="EMBL" id="JAAOZQ010000085">
    <property type="protein sequence ID" value="KAF7519526.1"/>
    <property type="molecule type" value="Genomic_DNA"/>
</dbReference>
<comment type="caution">
    <text evidence="1">The sequence shown here is derived from an EMBL/GenBank/DDBJ whole genome shotgun (WGS) entry which is preliminary data.</text>
</comment>
<accession>A0A9P5GJK2</accession>
<gene>
    <name evidence="1" type="ORF">PCG10_009931</name>
</gene>
<name>A0A9P5GJK2_PENCR</name>
<reference evidence="1" key="1">
    <citation type="submission" date="2020-02" db="EMBL/GenBank/DDBJ databases">
        <authorList>
            <person name="Lichtner F.J."/>
        </authorList>
    </citation>
    <scope>NUCLEOTIDE SEQUENCE</scope>
    <source>
        <strain evidence="1">G10</strain>
    </source>
</reference>
<dbReference type="Proteomes" id="UP000701341">
    <property type="component" value="Unassembled WGS sequence"/>
</dbReference>
<organism evidence="1 2">
    <name type="scientific">Penicillium crustosum</name>
    <name type="common">Blue mold fungus</name>
    <dbReference type="NCBI Taxonomy" id="36656"/>
    <lineage>
        <taxon>Eukaryota</taxon>
        <taxon>Fungi</taxon>
        <taxon>Dikarya</taxon>
        <taxon>Ascomycota</taxon>
        <taxon>Pezizomycotina</taxon>
        <taxon>Eurotiomycetes</taxon>
        <taxon>Eurotiomycetidae</taxon>
        <taxon>Eurotiales</taxon>
        <taxon>Aspergillaceae</taxon>
        <taxon>Penicillium</taxon>
    </lineage>
</organism>
<sequence>MSPKDLDLAIQNIKDDREHMELLTTLSPQLQRLVDHGLPDLHSFYADLNGKKLLSECKLQELQNEYILKQDKLPSGKLDMAISILIKSIEENVLGQQKLDDDFVLIHG</sequence>
<dbReference type="AlphaFoldDB" id="A0A9P5GJK2"/>
<evidence type="ECO:0000313" key="1">
    <source>
        <dbReference type="EMBL" id="KAF7519526.1"/>
    </source>
</evidence>